<organism evidence="2 3">
    <name type="scientific">Dactylonectria macrodidyma</name>
    <dbReference type="NCBI Taxonomy" id="307937"/>
    <lineage>
        <taxon>Eukaryota</taxon>
        <taxon>Fungi</taxon>
        <taxon>Dikarya</taxon>
        <taxon>Ascomycota</taxon>
        <taxon>Pezizomycotina</taxon>
        <taxon>Sordariomycetes</taxon>
        <taxon>Hypocreomycetidae</taxon>
        <taxon>Hypocreales</taxon>
        <taxon>Nectriaceae</taxon>
        <taxon>Dactylonectria</taxon>
    </lineage>
</organism>
<protein>
    <recommendedName>
        <fullName evidence="1">PD-(D/E)XK nuclease-like domain-containing protein</fullName>
    </recommendedName>
</protein>
<gene>
    <name evidence="2" type="ORF">EDB81DRAFT_34278</name>
</gene>
<reference evidence="2" key="1">
    <citation type="journal article" date="2021" name="Nat. Commun.">
        <title>Genetic determinants of endophytism in the Arabidopsis root mycobiome.</title>
        <authorList>
            <person name="Mesny F."/>
            <person name="Miyauchi S."/>
            <person name="Thiergart T."/>
            <person name="Pickel B."/>
            <person name="Atanasova L."/>
            <person name="Karlsson M."/>
            <person name="Huettel B."/>
            <person name="Barry K.W."/>
            <person name="Haridas S."/>
            <person name="Chen C."/>
            <person name="Bauer D."/>
            <person name="Andreopoulos W."/>
            <person name="Pangilinan J."/>
            <person name="LaButti K."/>
            <person name="Riley R."/>
            <person name="Lipzen A."/>
            <person name="Clum A."/>
            <person name="Drula E."/>
            <person name="Henrissat B."/>
            <person name="Kohler A."/>
            <person name="Grigoriev I.V."/>
            <person name="Martin F.M."/>
            <person name="Hacquard S."/>
        </authorList>
    </citation>
    <scope>NUCLEOTIDE SEQUENCE</scope>
    <source>
        <strain evidence="2">MPI-CAGE-AT-0147</strain>
    </source>
</reference>
<feature type="domain" description="PD-(D/E)XK nuclease-like" evidence="1">
    <location>
        <begin position="20"/>
        <end position="342"/>
    </location>
</feature>
<dbReference type="Pfam" id="PF20516">
    <property type="entry name" value="PDDEXK_12"/>
    <property type="match status" value="1"/>
</dbReference>
<evidence type="ECO:0000313" key="2">
    <source>
        <dbReference type="EMBL" id="KAH7176276.1"/>
    </source>
</evidence>
<sequence>MAGEDFPEACYYKCEDYSAALAAQLIKLDFIAKVTAYLQPCKRIEEFWKDLLHSPLLKDAFGSDVKDIEGTLFKCEQALGEPVEVKDISARFEPIMSATILYDWVPRLQLRAHDSTSDTSAPKSGPLACSVTSDQSQVSFSGSSDTRCEINVPTELRHTKTNTNIVDYAVALQLAKDDTLHGVLQDLTNEECARAKSRGVSISPYVNQTAYTAVRDSLIAASIEVNWDGTPLGDPSEQLGIWIAAFHNRMKALRLLRLSLLDRDNATPSQHEDEDLATGPLLVSLHLIVITGAQWDVFYAADYGTSIEVFGPFALGRTDTVLDVFTLLASLKAVGKWVEGTFYKSMREWFMCTEDE</sequence>
<dbReference type="OrthoDB" id="5244165at2759"/>
<dbReference type="AlphaFoldDB" id="A0A9P9JJ48"/>
<accession>A0A9P9JJ48</accession>
<name>A0A9P9JJ48_9HYPO</name>
<dbReference type="EMBL" id="JAGMUV010000001">
    <property type="protein sequence ID" value="KAH7176276.1"/>
    <property type="molecule type" value="Genomic_DNA"/>
</dbReference>
<proteinExistence type="predicted"/>
<dbReference type="Proteomes" id="UP000738349">
    <property type="component" value="Unassembled WGS sequence"/>
</dbReference>
<keyword evidence="3" id="KW-1185">Reference proteome</keyword>
<dbReference type="InterPro" id="IPR046797">
    <property type="entry name" value="PDDEXK_12"/>
</dbReference>
<evidence type="ECO:0000313" key="3">
    <source>
        <dbReference type="Proteomes" id="UP000738349"/>
    </source>
</evidence>
<evidence type="ECO:0000259" key="1">
    <source>
        <dbReference type="Pfam" id="PF20516"/>
    </source>
</evidence>
<comment type="caution">
    <text evidence="2">The sequence shown here is derived from an EMBL/GenBank/DDBJ whole genome shotgun (WGS) entry which is preliminary data.</text>
</comment>